<evidence type="ECO:0000256" key="3">
    <source>
        <dbReference type="PROSITE-ProRule" id="PRU00023"/>
    </source>
</evidence>
<dbReference type="EMBL" id="CAXAMN010029027">
    <property type="protein sequence ID" value="CAK9118509.1"/>
    <property type="molecule type" value="Genomic_DNA"/>
</dbReference>
<comment type="caution">
    <text evidence="5">The sequence shown here is derived from an EMBL/GenBank/DDBJ whole genome shotgun (WGS) entry which is preliminary data.</text>
</comment>
<evidence type="ECO:0000313" key="5">
    <source>
        <dbReference type="EMBL" id="CAK9118509.1"/>
    </source>
</evidence>
<feature type="repeat" description="ANK" evidence="3">
    <location>
        <begin position="518"/>
        <end position="550"/>
    </location>
</feature>
<keyword evidence="6" id="KW-1185">Reference proteome</keyword>
<protein>
    <recommendedName>
        <fullName evidence="7">Ubiquitinyl hydrolase 1</fullName>
    </recommendedName>
</protein>
<feature type="region of interest" description="Disordered" evidence="4">
    <location>
        <begin position="1"/>
        <end position="23"/>
    </location>
</feature>
<dbReference type="SMART" id="SM00248">
    <property type="entry name" value="ANK"/>
    <property type="match status" value="3"/>
</dbReference>
<dbReference type="PANTHER" id="PTHR24123:SF33">
    <property type="entry name" value="PROTEIN HOS4"/>
    <property type="match status" value="1"/>
</dbReference>
<evidence type="ECO:0008006" key="7">
    <source>
        <dbReference type="Google" id="ProtNLM"/>
    </source>
</evidence>
<gene>
    <name evidence="5" type="ORF">CCMP2556_LOCUS55576</name>
</gene>
<name>A0ABP0T1H2_9DINO</name>
<keyword evidence="1" id="KW-0677">Repeat</keyword>
<dbReference type="PROSITE" id="PS50088">
    <property type="entry name" value="ANK_REPEAT"/>
    <property type="match status" value="1"/>
</dbReference>
<evidence type="ECO:0000313" key="6">
    <source>
        <dbReference type="Proteomes" id="UP001642484"/>
    </source>
</evidence>
<proteinExistence type="predicted"/>
<dbReference type="Pfam" id="PF12796">
    <property type="entry name" value="Ank_2"/>
    <property type="match status" value="2"/>
</dbReference>
<dbReference type="PROSITE" id="PS50297">
    <property type="entry name" value="ANK_REP_REGION"/>
    <property type="match status" value="1"/>
</dbReference>
<dbReference type="InterPro" id="IPR051165">
    <property type="entry name" value="Multifunctional_ANK_Repeat"/>
</dbReference>
<reference evidence="5 6" key="1">
    <citation type="submission" date="2024-02" db="EMBL/GenBank/DDBJ databases">
        <authorList>
            <person name="Chen Y."/>
            <person name="Shah S."/>
            <person name="Dougan E. K."/>
            <person name="Thang M."/>
            <person name="Chan C."/>
        </authorList>
    </citation>
    <scope>NUCLEOTIDE SEQUENCE [LARGE SCALE GENOMIC DNA]</scope>
</reference>
<dbReference type="Proteomes" id="UP001642484">
    <property type="component" value="Unassembled WGS sequence"/>
</dbReference>
<dbReference type="Gene3D" id="1.25.40.20">
    <property type="entry name" value="Ankyrin repeat-containing domain"/>
    <property type="match status" value="2"/>
</dbReference>
<feature type="compositionally biased region" description="Acidic residues" evidence="4">
    <location>
        <begin position="7"/>
        <end position="23"/>
    </location>
</feature>
<dbReference type="PANTHER" id="PTHR24123">
    <property type="entry name" value="ANKYRIN REPEAT-CONTAINING"/>
    <property type="match status" value="1"/>
</dbReference>
<dbReference type="SUPFAM" id="SSF48403">
    <property type="entry name" value="Ankyrin repeat"/>
    <property type="match status" value="1"/>
</dbReference>
<evidence type="ECO:0000256" key="2">
    <source>
        <dbReference type="ARBA" id="ARBA00023043"/>
    </source>
</evidence>
<sequence length="700" mass="78502">MLLPSDAFDEEEAPDDAEEEDQTFNEEEWIGQQFESIQDTCTWFQQELSEVEDVAPLVLYASRDIRAAAMRIMSFLENKDPCTIRFTGGHEFPLMSESGQVTTRFQHAFELMEQVANNAVSEQRSWNDDQASLQSGFDTAAALVGATRILEQEILNHDDYIPASYQPTRGQSRSLTSLARTLTSAWTLVTGAPVPPADLKGSEWAISSYDANEVLSDDAGGHWWPNRAEVRAEELTVVFEIMGNDAFDAYLAYEDDAHNEAVQLAICISYYAKDILKRVGEVPEGCYTVDYPGDGPELLLMIGSEAHYTNYMIRNTKASVDECVAQARRILHCARAVEEWYHKEAEESESRESIPLVCFRLVANSDYSEAMTEMTRREVGLSETASDYEHDWLAPPQSWYEIPEPSILEPSAKFFFERQFYHHIQEAARSQQEMCPACYTPLQLEPAPHGLEASCERCCRRLDLQCYRCLACQWTICHTCHLSWDRQIDLFPLHLAVEEGDVHVAKMYSALIDDHNGHGETPLHVAASMGRLEMAKWLVAQRADVNACTRDNRKLDPLCLAAVAGHKAVVSLLLECRADVCQALYNSVHDRAIPAAQLLLQDFGVDVNAHDGGGRTALHKVVASGNLEGAIFLCDHGACVVWNDNEGETPVQVAFKLRDKFADDNDHRGHWTDSLMLAAEEYKQLTILLSGRLAEDLDAS</sequence>
<dbReference type="InterPro" id="IPR002110">
    <property type="entry name" value="Ankyrin_rpt"/>
</dbReference>
<evidence type="ECO:0000256" key="4">
    <source>
        <dbReference type="SAM" id="MobiDB-lite"/>
    </source>
</evidence>
<evidence type="ECO:0000256" key="1">
    <source>
        <dbReference type="ARBA" id="ARBA00022737"/>
    </source>
</evidence>
<organism evidence="5 6">
    <name type="scientific">Durusdinium trenchii</name>
    <dbReference type="NCBI Taxonomy" id="1381693"/>
    <lineage>
        <taxon>Eukaryota</taxon>
        <taxon>Sar</taxon>
        <taxon>Alveolata</taxon>
        <taxon>Dinophyceae</taxon>
        <taxon>Suessiales</taxon>
        <taxon>Symbiodiniaceae</taxon>
        <taxon>Durusdinium</taxon>
    </lineage>
</organism>
<keyword evidence="2 3" id="KW-0040">ANK repeat</keyword>
<dbReference type="InterPro" id="IPR036770">
    <property type="entry name" value="Ankyrin_rpt-contain_sf"/>
</dbReference>
<accession>A0ABP0T1H2</accession>